<keyword evidence="2" id="KW-1185">Reference proteome</keyword>
<dbReference type="Proteomes" id="UP001219297">
    <property type="component" value="Unassembled WGS sequence"/>
</dbReference>
<protein>
    <recommendedName>
        <fullName evidence="3">Peptidase S1 domain-containing protein</fullName>
    </recommendedName>
</protein>
<dbReference type="PROSITE" id="PS51257">
    <property type="entry name" value="PROKAR_LIPOPROTEIN"/>
    <property type="match status" value="1"/>
</dbReference>
<reference evidence="1 2" key="1">
    <citation type="submission" date="2023-02" db="EMBL/GenBank/DDBJ databases">
        <title>Defining the Infant Male Urobiome and Moving Towards Mechanisms in Urobiome Research.</title>
        <authorList>
            <person name="Reasoner S."/>
            <person name="Flores V."/>
            <person name="Van Horn G."/>
            <person name="Morales G."/>
            <person name="Peard L."/>
            <person name="Abelson B."/>
            <person name="Manuel C."/>
            <person name="Lee J."/>
            <person name="Baker B."/>
            <person name="Williams T."/>
            <person name="Schmitz J."/>
            <person name="Clayton D."/>
            <person name="Hadjifrangiskou M."/>
        </authorList>
    </citation>
    <scope>NUCLEOTIDE SEQUENCE [LARGE SCALE GENOMIC DNA]</scope>
    <source>
        <strain evidence="1 2">AS1053</strain>
    </source>
</reference>
<organism evidence="1 2">
    <name type="scientific">Actinotignum sanguinis</name>
    <dbReference type="NCBI Taxonomy" id="1445614"/>
    <lineage>
        <taxon>Bacteria</taxon>
        <taxon>Bacillati</taxon>
        <taxon>Actinomycetota</taxon>
        <taxon>Actinomycetes</taxon>
        <taxon>Actinomycetales</taxon>
        <taxon>Actinomycetaceae</taxon>
        <taxon>Actinotignum</taxon>
    </lineage>
</organism>
<gene>
    <name evidence="1" type="ORF">PWJ81_07270</name>
</gene>
<sequence length="534" mass="56614">MRNRYRHAGTLAVLLGTLLTLGLVAGLVGGCALVKAPVLAAPIPRPVTYDNFGDDAVAVVLDDGDNLSQRDLDAEFDDSGIVDGRVLAAAYHRGAGFPDSVNAALSDDPKVSDVGLGEGLPGAGYNFPGIPQVGTFFHVVPGTTQVIRGCTGVVLDTPGRSQILSAAHCWPGDAFAATVFVPQFAIIAGAAYIPHGIWRIDPDAVVINDAYYSDDDDADRYDAAILTADPDRFGNLLEDVTGGLSIAEVSPEQPDIEVIGYPVAESFEADNYTSAYPRHCRNSTETFTENGVDYFHIECAGMPTGVSGGPWLQQNEGGEWAIVAITGGAQDGGGYTDDESVGVPMDNLIADLLEEARITLEDATLEPGKPAHEVLGYLGGQPDRADAFTVWPSGAVALYLDASSGEETLPRAEEETGEVSQLNAARTFRSVRILGGRDRRLRNLRTLAAGDLDGSGMADILTLGRDGALILWHDPGLFGLRHPEHLNPYLPLEFTNVEKMSIADDTLTVTGTDGTTTQYADISEQGIQPRSRTS</sequence>
<dbReference type="RefSeq" id="WP_274778619.1">
    <property type="nucleotide sequence ID" value="NZ_JARBHI010000017.1"/>
</dbReference>
<dbReference type="InterPro" id="IPR043504">
    <property type="entry name" value="Peptidase_S1_PA_chymotrypsin"/>
</dbReference>
<name>A0ABT5V7V5_9ACTO</name>
<accession>A0ABT5V7V5</accession>
<dbReference type="InterPro" id="IPR009003">
    <property type="entry name" value="Peptidase_S1_PA"/>
</dbReference>
<evidence type="ECO:0000313" key="2">
    <source>
        <dbReference type="Proteomes" id="UP001219297"/>
    </source>
</evidence>
<dbReference type="EMBL" id="JARBHI010000017">
    <property type="protein sequence ID" value="MDE1656869.1"/>
    <property type="molecule type" value="Genomic_DNA"/>
</dbReference>
<dbReference type="Gene3D" id="2.40.10.10">
    <property type="entry name" value="Trypsin-like serine proteases"/>
    <property type="match status" value="2"/>
</dbReference>
<evidence type="ECO:0008006" key="3">
    <source>
        <dbReference type="Google" id="ProtNLM"/>
    </source>
</evidence>
<dbReference type="PROSITE" id="PS00134">
    <property type="entry name" value="TRYPSIN_HIS"/>
    <property type="match status" value="1"/>
</dbReference>
<proteinExistence type="predicted"/>
<dbReference type="SUPFAM" id="SSF50494">
    <property type="entry name" value="Trypsin-like serine proteases"/>
    <property type="match status" value="1"/>
</dbReference>
<comment type="caution">
    <text evidence="1">The sequence shown here is derived from an EMBL/GenBank/DDBJ whole genome shotgun (WGS) entry which is preliminary data.</text>
</comment>
<evidence type="ECO:0000313" key="1">
    <source>
        <dbReference type="EMBL" id="MDE1656869.1"/>
    </source>
</evidence>
<dbReference type="InterPro" id="IPR018114">
    <property type="entry name" value="TRYPSIN_HIS"/>
</dbReference>